<sequence length="38" mass="4078">MAWGGMRGGPCPSIYSHGGGIRGRDEMISGRMRGLVRD</sequence>
<evidence type="ECO:0000256" key="1">
    <source>
        <dbReference type="SAM" id="MobiDB-lite"/>
    </source>
</evidence>
<gene>
    <name evidence="2" type="ORF">Zm00014a_016176</name>
</gene>
<dbReference type="EMBL" id="NCVQ01000001">
    <property type="protein sequence ID" value="PWZ52110.1"/>
    <property type="molecule type" value="Genomic_DNA"/>
</dbReference>
<dbReference type="AlphaFoldDB" id="A0A317Y0E1"/>
<comment type="caution">
    <text evidence="2">The sequence shown here is derived from an EMBL/GenBank/DDBJ whole genome shotgun (WGS) entry which is preliminary data.</text>
</comment>
<dbReference type="Proteomes" id="UP000251960">
    <property type="component" value="Chromosome 1"/>
</dbReference>
<reference evidence="2" key="1">
    <citation type="journal article" date="2018" name="Nat. Genet.">
        <title>Extensive intraspecific gene order and gene structural variations between Mo17 and other maize genomes.</title>
        <authorList>
            <person name="Sun S."/>
            <person name="Zhou Y."/>
            <person name="Chen J."/>
            <person name="Shi J."/>
            <person name="Zhao H."/>
            <person name="Zhao H."/>
            <person name="Song W."/>
            <person name="Zhang M."/>
            <person name="Cui Y."/>
            <person name="Dong X."/>
            <person name="Liu H."/>
            <person name="Ma X."/>
            <person name="Jiao Y."/>
            <person name="Wang B."/>
            <person name="Wei X."/>
            <person name="Stein J.C."/>
            <person name="Glaubitz J.C."/>
            <person name="Lu F."/>
            <person name="Yu G."/>
            <person name="Liang C."/>
            <person name="Fengler K."/>
            <person name="Li B."/>
            <person name="Rafalski A."/>
            <person name="Schnable P.S."/>
            <person name="Ware D.H."/>
            <person name="Buckler E.S."/>
            <person name="Lai J."/>
        </authorList>
    </citation>
    <scope>NUCLEOTIDE SEQUENCE [LARGE SCALE GENOMIC DNA]</scope>
    <source>
        <tissue evidence="2">Seedling</tissue>
    </source>
</reference>
<name>A0A317Y0E1_MAIZE</name>
<organism evidence="2">
    <name type="scientific">Zea mays</name>
    <name type="common">Maize</name>
    <dbReference type="NCBI Taxonomy" id="4577"/>
    <lineage>
        <taxon>Eukaryota</taxon>
        <taxon>Viridiplantae</taxon>
        <taxon>Streptophyta</taxon>
        <taxon>Embryophyta</taxon>
        <taxon>Tracheophyta</taxon>
        <taxon>Spermatophyta</taxon>
        <taxon>Magnoliopsida</taxon>
        <taxon>Liliopsida</taxon>
        <taxon>Poales</taxon>
        <taxon>Poaceae</taxon>
        <taxon>PACMAD clade</taxon>
        <taxon>Panicoideae</taxon>
        <taxon>Andropogonodae</taxon>
        <taxon>Andropogoneae</taxon>
        <taxon>Tripsacinae</taxon>
        <taxon>Zea</taxon>
    </lineage>
</organism>
<accession>A0A317Y0E1</accession>
<protein>
    <submittedName>
        <fullName evidence="2">Uncharacterized protein</fullName>
    </submittedName>
</protein>
<feature type="region of interest" description="Disordered" evidence="1">
    <location>
        <begin position="1"/>
        <end position="22"/>
    </location>
</feature>
<proteinExistence type="predicted"/>
<evidence type="ECO:0000313" key="2">
    <source>
        <dbReference type="EMBL" id="PWZ52110.1"/>
    </source>
</evidence>